<dbReference type="InterPro" id="IPR052709">
    <property type="entry name" value="Transposase-MT_Hybrid"/>
</dbReference>
<reference evidence="1" key="1">
    <citation type="journal article" date="2020" name="bioRxiv">
        <title>Chromosome-level reference genome of the European wasp spider Argiope bruennichi: a resource for studies on range expansion and evolutionary adaptation.</title>
        <authorList>
            <person name="Sheffer M.M."/>
            <person name="Hoppe A."/>
            <person name="Krehenwinkel H."/>
            <person name="Uhl G."/>
            <person name="Kuss A.W."/>
            <person name="Jensen L."/>
            <person name="Jensen C."/>
            <person name="Gillespie R.G."/>
            <person name="Hoff K.J."/>
            <person name="Prost S."/>
        </authorList>
    </citation>
    <scope>NUCLEOTIDE SEQUENCE</scope>
</reference>
<organism evidence="1 2">
    <name type="scientific">Argiope bruennichi</name>
    <name type="common">Wasp spider</name>
    <name type="synonym">Aranea bruennichi</name>
    <dbReference type="NCBI Taxonomy" id="94029"/>
    <lineage>
        <taxon>Eukaryota</taxon>
        <taxon>Metazoa</taxon>
        <taxon>Ecdysozoa</taxon>
        <taxon>Arthropoda</taxon>
        <taxon>Chelicerata</taxon>
        <taxon>Arachnida</taxon>
        <taxon>Araneae</taxon>
        <taxon>Araneomorphae</taxon>
        <taxon>Entelegynae</taxon>
        <taxon>Araneoidea</taxon>
        <taxon>Araneidae</taxon>
        <taxon>Argiope</taxon>
    </lineage>
</organism>
<dbReference type="Pfam" id="PF01359">
    <property type="entry name" value="Transposase_1"/>
    <property type="match status" value="1"/>
</dbReference>
<sequence>MASALDFLSRYEDEGEPLLNRIVTGDETWIKYVNPETKEQSKMWAHSDSPTKQKKARQDFSARKLMATVFWDTKGVVVAKGYSAQLFIVALCPVRTKVMSEGVVRGMGTFYLKLDEKTFMMKKRSGRPSLVTDELVQTVDAKVRENRRFHNGGVVY</sequence>
<gene>
    <name evidence="1" type="ORF">HNY73_000715</name>
</gene>
<dbReference type="AlphaFoldDB" id="A0A8T0FZ64"/>
<dbReference type="GO" id="GO:0003676">
    <property type="term" value="F:nucleic acid binding"/>
    <property type="evidence" value="ECO:0007669"/>
    <property type="project" value="InterPro"/>
</dbReference>
<evidence type="ECO:0000313" key="1">
    <source>
        <dbReference type="EMBL" id="KAF8796331.1"/>
    </source>
</evidence>
<dbReference type="PANTHER" id="PTHR46060">
    <property type="entry name" value="MARINER MOS1 TRANSPOSASE-LIKE PROTEIN"/>
    <property type="match status" value="1"/>
</dbReference>
<dbReference type="InterPro" id="IPR001888">
    <property type="entry name" value="Transposase_1"/>
</dbReference>
<evidence type="ECO:0008006" key="3">
    <source>
        <dbReference type="Google" id="ProtNLM"/>
    </source>
</evidence>
<accession>A0A8T0FZ64</accession>
<comment type="caution">
    <text evidence="1">The sequence shown here is derived from an EMBL/GenBank/DDBJ whole genome shotgun (WGS) entry which is preliminary data.</text>
</comment>
<proteinExistence type="predicted"/>
<keyword evidence="2" id="KW-1185">Reference proteome</keyword>
<reference evidence="1" key="2">
    <citation type="submission" date="2020-06" db="EMBL/GenBank/DDBJ databases">
        <authorList>
            <person name="Sheffer M."/>
        </authorList>
    </citation>
    <scope>NUCLEOTIDE SEQUENCE</scope>
</reference>
<dbReference type="Gene3D" id="3.30.420.10">
    <property type="entry name" value="Ribonuclease H-like superfamily/Ribonuclease H"/>
    <property type="match status" value="1"/>
</dbReference>
<evidence type="ECO:0000313" key="2">
    <source>
        <dbReference type="Proteomes" id="UP000807504"/>
    </source>
</evidence>
<dbReference type="PANTHER" id="PTHR46060:SF1">
    <property type="entry name" value="MARINER MOS1 TRANSPOSASE-LIKE PROTEIN"/>
    <property type="match status" value="1"/>
</dbReference>
<dbReference type="Proteomes" id="UP000807504">
    <property type="component" value="Unassembled WGS sequence"/>
</dbReference>
<dbReference type="EMBL" id="JABXBU010000001">
    <property type="protein sequence ID" value="KAF8796331.1"/>
    <property type="molecule type" value="Genomic_DNA"/>
</dbReference>
<name>A0A8T0FZ64_ARGBR</name>
<protein>
    <recommendedName>
        <fullName evidence="3">Transposase</fullName>
    </recommendedName>
</protein>
<dbReference type="InterPro" id="IPR036397">
    <property type="entry name" value="RNaseH_sf"/>
</dbReference>